<dbReference type="Proteomes" id="UP000219439">
    <property type="component" value="Unassembled WGS sequence"/>
</dbReference>
<dbReference type="PROSITE" id="PS50042">
    <property type="entry name" value="CNMP_BINDING_3"/>
    <property type="match status" value="1"/>
</dbReference>
<dbReference type="Gene3D" id="2.60.120.10">
    <property type="entry name" value="Jelly Rolls"/>
    <property type="match status" value="1"/>
</dbReference>
<evidence type="ECO:0000313" key="6">
    <source>
        <dbReference type="Proteomes" id="UP000219439"/>
    </source>
</evidence>
<dbReference type="SUPFAM" id="SSF51206">
    <property type="entry name" value="cAMP-binding domain-like"/>
    <property type="match status" value="1"/>
</dbReference>
<dbReference type="InterPro" id="IPR014710">
    <property type="entry name" value="RmlC-like_jellyroll"/>
</dbReference>
<dbReference type="InterPro" id="IPR036388">
    <property type="entry name" value="WH-like_DNA-bd_sf"/>
</dbReference>
<evidence type="ECO:0000256" key="1">
    <source>
        <dbReference type="ARBA" id="ARBA00023015"/>
    </source>
</evidence>
<evidence type="ECO:0000259" key="4">
    <source>
        <dbReference type="PROSITE" id="PS50042"/>
    </source>
</evidence>
<dbReference type="PANTHER" id="PTHR24567">
    <property type="entry name" value="CRP FAMILY TRANSCRIPTIONAL REGULATORY PROTEIN"/>
    <property type="match status" value="1"/>
</dbReference>
<evidence type="ECO:0000256" key="2">
    <source>
        <dbReference type="ARBA" id="ARBA00023125"/>
    </source>
</evidence>
<dbReference type="SMART" id="SM00100">
    <property type="entry name" value="cNMP"/>
    <property type="match status" value="1"/>
</dbReference>
<dbReference type="GO" id="GO:0005829">
    <property type="term" value="C:cytosol"/>
    <property type="evidence" value="ECO:0007669"/>
    <property type="project" value="TreeGrafter"/>
</dbReference>
<keyword evidence="3" id="KW-0804">Transcription</keyword>
<dbReference type="InterPro" id="IPR018490">
    <property type="entry name" value="cNMP-bd_dom_sf"/>
</dbReference>
<dbReference type="Pfam" id="PF13545">
    <property type="entry name" value="HTH_Crp_2"/>
    <property type="match status" value="1"/>
</dbReference>
<reference evidence="5 6" key="1">
    <citation type="submission" date="2017-09" db="EMBL/GenBank/DDBJ databases">
        <authorList>
            <person name="Ehlers B."/>
            <person name="Leendertz F.H."/>
        </authorList>
    </citation>
    <scope>NUCLEOTIDE SEQUENCE [LARGE SCALE GENOMIC DNA]</scope>
    <source>
        <strain evidence="5 6">DSM 18289</strain>
    </source>
</reference>
<dbReference type="EMBL" id="OBEL01000002">
    <property type="protein sequence ID" value="SNZ19664.1"/>
    <property type="molecule type" value="Genomic_DNA"/>
</dbReference>
<evidence type="ECO:0000313" key="5">
    <source>
        <dbReference type="EMBL" id="SNZ19664.1"/>
    </source>
</evidence>
<accession>A0A285PD37</accession>
<keyword evidence="6" id="KW-1185">Reference proteome</keyword>
<dbReference type="RefSeq" id="WP_097153994.1">
    <property type="nucleotide sequence ID" value="NZ_OBEL01000002.1"/>
</dbReference>
<keyword evidence="1" id="KW-0805">Transcription regulation</keyword>
<feature type="domain" description="Cyclic nucleotide-binding" evidence="4">
    <location>
        <begin position="27"/>
        <end position="119"/>
    </location>
</feature>
<dbReference type="InterPro" id="IPR012318">
    <property type="entry name" value="HTH_CRP"/>
</dbReference>
<dbReference type="GO" id="GO:0003677">
    <property type="term" value="F:DNA binding"/>
    <property type="evidence" value="ECO:0007669"/>
    <property type="project" value="UniProtKB-KW"/>
</dbReference>
<evidence type="ECO:0000256" key="3">
    <source>
        <dbReference type="ARBA" id="ARBA00023163"/>
    </source>
</evidence>
<organism evidence="5 6">
    <name type="scientific">Cohaesibacter gelatinilyticus</name>
    <dbReference type="NCBI Taxonomy" id="372072"/>
    <lineage>
        <taxon>Bacteria</taxon>
        <taxon>Pseudomonadati</taxon>
        <taxon>Pseudomonadota</taxon>
        <taxon>Alphaproteobacteria</taxon>
        <taxon>Hyphomicrobiales</taxon>
        <taxon>Cohaesibacteraceae</taxon>
    </lineage>
</organism>
<dbReference type="InterPro" id="IPR036390">
    <property type="entry name" value="WH_DNA-bd_sf"/>
</dbReference>
<sequence>MGHLPDPMALGHGNALPMKARNIFTPELMKQARPRNLVCGELICCPEEDAQSVFMIKRGSIKIYRNTRDGREVIVELLSKGEIFGESAVLLDSPFDCYAEALEPTQILQVPANLFRKAIAADPAYAWTLLGHVAQNVQRMEEELERSILLNAPQKVGCYLLRQIAGAQKRSYGHSGFCPALLPFSKALVAFKLGMTPETMSRSIRKLVSLGLLRERGRTMVGIDPENLTQYCCQSCSQSFPCQSAELAP</sequence>
<dbReference type="GO" id="GO:0003700">
    <property type="term" value="F:DNA-binding transcription factor activity"/>
    <property type="evidence" value="ECO:0007669"/>
    <property type="project" value="TreeGrafter"/>
</dbReference>
<name>A0A285PD37_9HYPH</name>
<protein>
    <submittedName>
        <fullName evidence="5">CRP/FNR family transcriptional regulator, transcriptional activator FtrB</fullName>
    </submittedName>
</protein>
<dbReference type="Pfam" id="PF00027">
    <property type="entry name" value="cNMP_binding"/>
    <property type="match status" value="1"/>
</dbReference>
<dbReference type="PANTHER" id="PTHR24567:SF26">
    <property type="entry name" value="REGULATORY PROTEIN YEIL"/>
    <property type="match status" value="1"/>
</dbReference>
<dbReference type="InterPro" id="IPR050397">
    <property type="entry name" value="Env_Response_Regulators"/>
</dbReference>
<dbReference type="OrthoDB" id="190787at2"/>
<proteinExistence type="predicted"/>
<keyword evidence="2" id="KW-0238">DNA-binding</keyword>
<dbReference type="SUPFAM" id="SSF46785">
    <property type="entry name" value="Winged helix' DNA-binding domain"/>
    <property type="match status" value="1"/>
</dbReference>
<dbReference type="Gene3D" id="1.10.10.10">
    <property type="entry name" value="Winged helix-like DNA-binding domain superfamily/Winged helix DNA-binding domain"/>
    <property type="match status" value="1"/>
</dbReference>
<dbReference type="CDD" id="cd00038">
    <property type="entry name" value="CAP_ED"/>
    <property type="match status" value="1"/>
</dbReference>
<dbReference type="AlphaFoldDB" id="A0A285PD37"/>
<dbReference type="InterPro" id="IPR000595">
    <property type="entry name" value="cNMP-bd_dom"/>
</dbReference>
<gene>
    <name evidence="5" type="ORF">SAMN06265368_2754</name>
</gene>